<dbReference type="OrthoDB" id="1931120at2"/>
<evidence type="ECO:0000256" key="3">
    <source>
        <dbReference type="ARBA" id="ARBA00012438"/>
    </source>
</evidence>
<dbReference type="AlphaFoldDB" id="A0A5C5VHI0"/>
<dbReference type="SMART" id="SM00304">
    <property type="entry name" value="HAMP"/>
    <property type="match status" value="1"/>
</dbReference>
<dbReference type="EC" id="2.7.13.3" evidence="3"/>
<sequence length="460" mass="48533">MRWPLRNQILLPVLAASVASVVVIGGANAWIAYTAARDGAVARLRGVADVLSRSSFPLTPTVLRQMSDLTGAQFVLTPPDGRPRATSLSEAPAAMPVDALVASPEQITLRRVAEVNGTRYLHAALRMPARAGRPSDEVLHVLFPQADYRRSLWAAVAPPLVVGGLSLAAVVLAVSVIARRIGRTTARLGGEVGRLAEGDYTPLANPPRDDELADLCAAINRTAERLGVYEQQVRGAERAKTLAALGAGLAHEMRNAATGCRMAIDLHAEACGAGADESITVARRQLRLIESQLQRYLKLGADDSEAREERVAPDELVAAALPLVTPAADHAATRFEWTPGVPQVTLVLDREAITQVVINLLQNALEAAAAHAAAGGPAGVVSVESDATDSHWRLRVADSGAGPDADVAAAIFDPFVTSKPEGVGLGLALSQQATRRHGGSLTWRRDADRTCFELSLPLAT</sequence>
<dbReference type="GO" id="GO:0000155">
    <property type="term" value="F:phosphorelay sensor kinase activity"/>
    <property type="evidence" value="ECO:0007669"/>
    <property type="project" value="TreeGrafter"/>
</dbReference>
<dbReference type="RefSeq" id="WP_146565373.1">
    <property type="nucleotide sequence ID" value="NZ_SIHJ01000001.1"/>
</dbReference>
<dbReference type="EMBL" id="SIHJ01000001">
    <property type="protein sequence ID" value="TWT38084.1"/>
    <property type="molecule type" value="Genomic_DNA"/>
</dbReference>
<keyword evidence="9" id="KW-1133">Transmembrane helix</keyword>
<evidence type="ECO:0000256" key="2">
    <source>
        <dbReference type="ARBA" id="ARBA00004370"/>
    </source>
</evidence>
<name>A0A5C5VHI0_9BACT</name>
<dbReference type="InterPro" id="IPR003594">
    <property type="entry name" value="HATPase_dom"/>
</dbReference>
<keyword evidence="9" id="KW-0472">Membrane</keyword>
<dbReference type="InterPro" id="IPR050980">
    <property type="entry name" value="2C_sensor_his_kinase"/>
</dbReference>
<dbReference type="InterPro" id="IPR004358">
    <property type="entry name" value="Sig_transdc_His_kin-like_C"/>
</dbReference>
<comment type="caution">
    <text evidence="12">The sequence shown here is derived from an EMBL/GenBank/DDBJ whole genome shotgun (WGS) entry which is preliminary data.</text>
</comment>
<dbReference type="PANTHER" id="PTHR44936:SF10">
    <property type="entry name" value="SENSOR PROTEIN RSTB"/>
    <property type="match status" value="1"/>
</dbReference>
<accession>A0A5C5VHI0</accession>
<keyword evidence="6" id="KW-0547">Nucleotide-binding</keyword>
<keyword evidence="8" id="KW-0067">ATP-binding</keyword>
<dbReference type="Pfam" id="PF02518">
    <property type="entry name" value="HATPase_c"/>
    <property type="match status" value="1"/>
</dbReference>
<dbReference type="Gene3D" id="1.10.287.130">
    <property type="match status" value="1"/>
</dbReference>
<keyword evidence="7" id="KW-0418">Kinase</keyword>
<comment type="catalytic activity">
    <reaction evidence="1">
        <text>ATP + protein L-histidine = ADP + protein N-phospho-L-histidine.</text>
        <dbReference type="EC" id="2.7.13.3"/>
    </reaction>
</comment>
<feature type="domain" description="Histidine kinase" evidence="10">
    <location>
        <begin position="248"/>
        <end position="460"/>
    </location>
</feature>
<keyword evidence="9" id="KW-0812">Transmembrane</keyword>
<dbReference type="Gene3D" id="3.30.565.10">
    <property type="entry name" value="Histidine kinase-like ATPase, C-terminal domain"/>
    <property type="match status" value="1"/>
</dbReference>
<evidence type="ECO:0000256" key="6">
    <source>
        <dbReference type="ARBA" id="ARBA00022741"/>
    </source>
</evidence>
<dbReference type="SMART" id="SM00387">
    <property type="entry name" value="HATPase_c"/>
    <property type="match status" value="1"/>
</dbReference>
<organism evidence="12 13">
    <name type="scientific">Posidoniimonas corsicana</name>
    <dbReference type="NCBI Taxonomy" id="1938618"/>
    <lineage>
        <taxon>Bacteria</taxon>
        <taxon>Pseudomonadati</taxon>
        <taxon>Planctomycetota</taxon>
        <taxon>Planctomycetia</taxon>
        <taxon>Pirellulales</taxon>
        <taxon>Lacipirellulaceae</taxon>
        <taxon>Posidoniimonas</taxon>
    </lineage>
</organism>
<dbReference type="Proteomes" id="UP000316714">
    <property type="component" value="Unassembled WGS sequence"/>
</dbReference>
<keyword evidence="4" id="KW-0597">Phosphoprotein</keyword>
<evidence type="ECO:0000256" key="8">
    <source>
        <dbReference type="ARBA" id="ARBA00022840"/>
    </source>
</evidence>
<evidence type="ECO:0000256" key="9">
    <source>
        <dbReference type="SAM" id="Phobius"/>
    </source>
</evidence>
<evidence type="ECO:0000313" key="12">
    <source>
        <dbReference type="EMBL" id="TWT38084.1"/>
    </source>
</evidence>
<feature type="transmembrane region" description="Helical" evidence="9">
    <location>
        <begin position="152"/>
        <end position="178"/>
    </location>
</feature>
<dbReference type="PROSITE" id="PS50109">
    <property type="entry name" value="HIS_KIN"/>
    <property type="match status" value="1"/>
</dbReference>
<feature type="domain" description="HAMP" evidence="11">
    <location>
        <begin position="179"/>
        <end position="231"/>
    </location>
</feature>
<dbReference type="GO" id="GO:0005886">
    <property type="term" value="C:plasma membrane"/>
    <property type="evidence" value="ECO:0007669"/>
    <property type="project" value="TreeGrafter"/>
</dbReference>
<gene>
    <name evidence="12" type="primary">zraS_3</name>
    <name evidence="12" type="ORF">KOR34_30520</name>
</gene>
<dbReference type="InterPro" id="IPR003660">
    <property type="entry name" value="HAMP_dom"/>
</dbReference>
<keyword evidence="13" id="KW-1185">Reference proteome</keyword>
<dbReference type="GO" id="GO:0005524">
    <property type="term" value="F:ATP binding"/>
    <property type="evidence" value="ECO:0007669"/>
    <property type="project" value="UniProtKB-KW"/>
</dbReference>
<dbReference type="PRINTS" id="PR00344">
    <property type="entry name" value="BCTRLSENSOR"/>
</dbReference>
<dbReference type="SUPFAM" id="SSF55874">
    <property type="entry name" value="ATPase domain of HSP90 chaperone/DNA topoisomerase II/histidine kinase"/>
    <property type="match status" value="1"/>
</dbReference>
<evidence type="ECO:0000256" key="5">
    <source>
        <dbReference type="ARBA" id="ARBA00022679"/>
    </source>
</evidence>
<evidence type="ECO:0000256" key="4">
    <source>
        <dbReference type="ARBA" id="ARBA00022553"/>
    </source>
</evidence>
<proteinExistence type="predicted"/>
<dbReference type="PANTHER" id="PTHR44936">
    <property type="entry name" value="SENSOR PROTEIN CREC"/>
    <property type="match status" value="1"/>
</dbReference>
<dbReference type="InterPro" id="IPR036890">
    <property type="entry name" value="HATPase_C_sf"/>
</dbReference>
<dbReference type="PROSITE" id="PS50885">
    <property type="entry name" value="HAMP"/>
    <property type="match status" value="1"/>
</dbReference>
<dbReference type="Pfam" id="PF00672">
    <property type="entry name" value="HAMP"/>
    <property type="match status" value="1"/>
</dbReference>
<reference evidence="12 13" key="1">
    <citation type="submission" date="2019-02" db="EMBL/GenBank/DDBJ databases">
        <title>Deep-cultivation of Planctomycetes and their phenomic and genomic characterization uncovers novel biology.</title>
        <authorList>
            <person name="Wiegand S."/>
            <person name="Jogler M."/>
            <person name="Boedeker C."/>
            <person name="Pinto D."/>
            <person name="Vollmers J."/>
            <person name="Rivas-Marin E."/>
            <person name="Kohn T."/>
            <person name="Peeters S.H."/>
            <person name="Heuer A."/>
            <person name="Rast P."/>
            <person name="Oberbeckmann S."/>
            <person name="Bunk B."/>
            <person name="Jeske O."/>
            <person name="Meyerdierks A."/>
            <person name="Storesund J.E."/>
            <person name="Kallscheuer N."/>
            <person name="Luecker S."/>
            <person name="Lage O.M."/>
            <person name="Pohl T."/>
            <person name="Merkel B.J."/>
            <person name="Hornburger P."/>
            <person name="Mueller R.-W."/>
            <person name="Bruemmer F."/>
            <person name="Labrenz M."/>
            <person name="Spormann A.M."/>
            <person name="Op Den Camp H."/>
            <person name="Overmann J."/>
            <person name="Amann R."/>
            <person name="Jetten M.S.M."/>
            <person name="Mascher T."/>
            <person name="Medema M.H."/>
            <person name="Devos D.P."/>
            <person name="Kaster A.-K."/>
            <person name="Ovreas L."/>
            <person name="Rohde M."/>
            <person name="Galperin M.Y."/>
            <person name="Jogler C."/>
        </authorList>
    </citation>
    <scope>NUCLEOTIDE SEQUENCE [LARGE SCALE GENOMIC DNA]</scope>
    <source>
        <strain evidence="12 13">KOR34</strain>
    </source>
</reference>
<dbReference type="CDD" id="cd06225">
    <property type="entry name" value="HAMP"/>
    <property type="match status" value="1"/>
</dbReference>
<protein>
    <recommendedName>
        <fullName evidence="3">histidine kinase</fullName>
        <ecNumber evidence="3">2.7.13.3</ecNumber>
    </recommendedName>
</protein>
<evidence type="ECO:0000313" key="13">
    <source>
        <dbReference type="Proteomes" id="UP000316714"/>
    </source>
</evidence>
<comment type="subcellular location">
    <subcellularLocation>
        <location evidence="2">Membrane</location>
    </subcellularLocation>
</comment>
<keyword evidence="5 12" id="KW-0808">Transferase</keyword>
<evidence type="ECO:0000259" key="10">
    <source>
        <dbReference type="PROSITE" id="PS50109"/>
    </source>
</evidence>
<evidence type="ECO:0000259" key="11">
    <source>
        <dbReference type="PROSITE" id="PS50885"/>
    </source>
</evidence>
<evidence type="ECO:0000256" key="7">
    <source>
        <dbReference type="ARBA" id="ARBA00022777"/>
    </source>
</evidence>
<dbReference type="InterPro" id="IPR005467">
    <property type="entry name" value="His_kinase_dom"/>
</dbReference>
<evidence type="ECO:0000256" key="1">
    <source>
        <dbReference type="ARBA" id="ARBA00000085"/>
    </source>
</evidence>